<gene>
    <name evidence="1" type="ORF">SAMN02745724_05180</name>
</gene>
<dbReference type="Pfam" id="PF07676">
    <property type="entry name" value="PD40"/>
    <property type="match status" value="1"/>
</dbReference>
<dbReference type="InterPro" id="IPR011659">
    <property type="entry name" value="WD40"/>
</dbReference>
<dbReference type="AlphaFoldDB" id="A0A1I1UB95"/>
<dbReference type="Proteomes" id="UP000198862">
    <property type="component" value="Unassembled WGS sequence"/>
</dbReference>
<evidence type="ECO:0000313" key="2">
    <source>
        <dbReference type="Proteomes" id="UP000198862"/>
    </source>
</evidence>
<proteinExistence type="predicted"/>
<accession>A0A1I1UB95</accession>
<dbReference type="STRING" id="1123010.SAMN02745724_05180"/>
<dbReference type="SUPFAM" id="SSF82171">
    <property type="entry name" value="DPP6 N-terminal domain-like"/>
    <property type="match status" value="1"/>
</dbReference>
<evidence type="ECO:0000313" key="1">
    <source>
        <dbReference type="EMBL" id="SFD68131.1"/>
    </source>
</evidence>
<dbReference type="OrthoDB" id="240809at2"/>
<protein>
    <submittedName>
        <fullName evidence="1">WD40-like Beta Propeller Repeat</fullName>
    </submittedName>
</protein>
<reference evidence="1 2" key="1">
    <citation type="submission" date="2016-10" db="EMBL/GenBank/DDBJ databases">
        <authorList>
            <person name="de Groot N.N."/>
        </authorList>
    </citation>
    <scope>NUCLEOTIDE SEQUENCE [LARGE SCALE GENOMIC DNA]</scope>
    <source>
        <strain evidence="1 2">DSM 6059</strain>
    </source>
</reference>
<name>A0A1I1UB95_9GAMM</name>
<dbReference type="EMBL" id="FOLO01000085">
    <property type="protein sequence ID" value="SFD68131.1"/>
    <property type="molecule type" value="Genomic_DNA"/>
</dbReference>
<organism evidence="1 2">
    <name type="scientific">Pseudoalteromonas denitrificans DSM 6059</name>
    <dbReference type="NCBI Taxonomy" id="1123010"/>
    <lineage>
        <taxon>Bacteria</taxon>
        <taxon>Pseudomonadati</taxon>
        <taxon>Pseudomonadota</taxon>
        <taxon>Gammaproteobacteria</taxon>
        <taxon>Alteromonadales</taxon>
        <taxon>Pseudoalteromonadaceae</taxon>
        <taxon>Pseudoalteromonas</taxon>
    </lineage>
</organism>
<sequence>MKRIYVLVSLFIILSISSKGYSQDEIPVFEGTYLGQNPPGLMPELFAPNLIKTDHREAEAAFTPDLKEFYFRRRGGEYKKNTLVVIQYKDNQWIESVVPPRAGEPFISLDGKTLHLGKYYREHTVEGWSELKSLGAMFEDFRIMRLTASVKGTYVFDEATKSGNGVLRYSRLINGKREAPKPLNIDIGQWGAHPFIAPDESYLIWDDQRKSGYGGADLYISFRQKDGTWDTGINLGDKINTQFSEAYGSVSPDGKYLFFHRGFGGDRGNIYWVDAQIIETLRPKL</sequence>
<dbReference type="RefSeq" id="WP_091991594.1">
    <property type="nucleotide sequence ID" value="NZ_FOLO01000085.1"/>
</dbReference>
<keyword evidence="2" id="KW-1185">Reference proteome</keyword>